<keyword evidence="4 7" id="KW-0378">Hydrolase</keyword>
<comment type="similarity">
    <text evidence="7">Belongs to the PPase family.</text>
</comment>
<dbReference type="GO" id="GO:0006796">
    <property type="term" value="P:phosphate-containing compound metabolic process"/>
    <property type="evidence" value="ECO:0007669"/>
    <property type="project" value="InterPro"/>
</dbReference>
<comment type="function">
    <text evidence="7">Catalyzes the hydrolysis of inorganic pyrophosphate (PPi) forming two phosphate ions.</text>
</comment>
<feature type="binding site" evidence="7">
    <location>
        <position position="67"/>
    </location>
    <ligand>
        <name>Mg(2+)</name>
        <dbReference type="ChEBI" id="CHEBI:18420"/>
        <label>1</label>
    </ligand>
</feature>
<sequence length="179" mass="20472">MAHPWHDISIGEDAPNEFSVVIEVPKGSKVKYELDKDSGLLKVDRILYSSVVYPENYGFIPQTLADDDDPLDVIVLMQEPVQAMSLLEVRPIGLLPMVDEGENDENIICVHLDDAEYKTYNHVNEFPEHRLNEIKQFFREYKNLEGKEVEMGEISGPEDAREYIQRAINLYKENVSSGS</sequence>
<dbReference type="EC" id="3.6.1.1" evidence="7"/>
<evidence type="ECO:0000256" key="6">
    <source>
        <dbReference type="ARBA" id="ARBA00047820"/>
    </source>
</evidence>
<evidence type="ECO:0000256" key="1">
    <source>
        <dbReference type="ARBA" id="ARBA00001946"/>
    </source>
</evidence>
<evidence type="ECO:0000256" key="2">
    <source>
        <dbReference type="ARBA" id="ARBA00022490"/>
    </source>
</evidence>
<feature type="binding site" evidence="7">
    <location>
        <position position="104"/>
    </location>
    <ligand>
        <name>Mg(2+)</name>
        <dbReference type="ChEBI" id="CHEBI:18420"/>
        <label>3</label>
    </ligand>
</feature>
<dbReference type="Gene3D" id="3.90.80.10">
    <property type="entry name" value="Inorganic pyrophosphatase"/>
    <property type="match status" value="1"/>
</dbReference>
<dbReference type="Pfam" id="PF00719">
    <property type="entry name" value="Pyrophosphatase"/>
    <property type="match status" value="1"/>
</dbReference>
<protein>
    <recommendedName>
        <fullName evidence="7">Inorganic pyrophosphatase</fullName>
        <ecNumber evidence="7">3.6.1.1</ecNumber>
    </recommendedName>
    <alternativeName>
        <fullName evidence="7">Pyrophosphate phospho-hydrolase</fullName>
        <shortName evidence="7">PPase</shortName>
    </alternativeName>
</protein>
<keyword evidence="5 7" id="KW-0460">Magnesium</keyword>
<dbReference type="PROSITE" id="PS00387">
    <property type="entry name" value="PPASE"/>
    <property type="match status" value="1"/>
</dbReference>
<comment type="cofactor">
    <cofactor evidence="1 7">
        <name>Mg(2+)</name>
        <dbReference type="ChEBI" id="CHEBI:18420"/>
    </cofactor>
</comment>
<feature type="active site" description="Proton acceptor" evidence="7">
    <location>
        <position position="104"/>
    </location>
</feature>
<dbReference type="InterPro" id="IPR036649">
    <property type="entry name" value="Pyrophosphatase_sf"/>
</dbReference>
<dbReference type="AlphaFoldDB" id="A0A6J4QW81"/>
<dbReference type="GO" id="GO:0004427">
    <property type="term" value="F:inorganic diphosphate phosphatase activity"/>
    <property type="evidence" value="ECO:0007669"/>
    <property type="project" value="UniProtKB-UniRule"/>
</dbReference>
<dbReference type="HAMAP" id="MF_00209">
    <property type="entry name" value="Inorganic_PPase"/>
    <property type="match status" value="1"/>
</dbReference>
<reference evidence="8" key="1">
    <citation type="submission" date="2020-02" db="EMBL/GenBank/DDBJ databases">
        <authorList>
            <person name="Meier V. D."/>
        </authorList>
    </citation>
    <scope>NUCLEOTIDE SEQUENCE</scope>
    <source>
        <strain evidence="8">AVDCRST_MAG78</strain>
    </source>
</reference>
<feature type="binding site" evidence="7">
    <location>
        <position position="72"/>
    </location>
    <ligand>
        <name>Mg(2+)</name>
        <dbReference type="ChEBI" id="CHEBI:18420"/>
        <label>1</label>
    </ligand>
</feature>
<feature type="binding site" evidence="7">
    <location>
        <position position="104"/>
    </location>
    <ligand>
        <name>Mg(2+)</name>
        <dbReference type="ChEBI" id="CHEBI:18420"/>
        <label>1</label>
    </ligand>
</feature>
<feature type="binding site" evidence="7">
    <location>
        <position position="45"/>
    </location>
    <ligand>
        <name>substrate</name>
    </ligand>
</feature>
<comment type="subcellular location">
    <subcellularLocation>
        <location evidence="7">Cytoplasm</location>
    </subcellularLocation>
</comment>
<comment type="subunit">
    <text evidence="7">Homohexamer.</text>
</comment>
<dbReference type="InterPro" id="IPR008162">
    <property type="entry name" value="Pyrophosphatase"/>
</dbReference>
<keyword evidence="2 7" id="KW-0963">Cytoplasm</keyword>
<feature type="binding site" evidence="7">
    <location>
        <position position="141"/>
    </location>
    <ligand>
        <name>substrate</name>
    </ligand>
</feature>
<dbReference type="PANTHER" id="PTHR10286">
    <property type="entry name" value="INORGANIC PYROPHOSPHATASE"/>
    <property type="match status" value="1"/>
</dbReference>
<name>A0A6J4QW81_9ACTN</name>
<feature type="binding site" evidence="7">
    <location>
        <position position="31"/>
    </location>
    <ligand>
        <name>substrate</name>
    </ligand>
</feature>
<dbReference type="GO" id="GO:0005737">
    <property type="term" value="C:cytoplasm"/>
    <property type="evidence" value="ECO:0007669"/>
    <property type="project" value="UniProtKB-SubCell"/>
</dbReference>
<comment type="catalytic activity">
    <reaction evidence="6 7">
        <text>diphosphate + H2O = 2 phosphate + H(+)</text>
        <dbReference type="Rhea" id="RHEA:24576"/>
        <dbReference type="ChEBI" id="CHEBI:15377"/>
        <dbReference type="ChEBI" id="CHEBI:15378"/>
        <dbReference type="ChEBI" id="CHEBI:33019"/>
        <dbReference type="ChEBI" id="CHEBI:43474"/>
        <dbReference type="EC" id="3.6.1.1"/>
    </reaction>
</comment>
<accession>A0A6J4QW81</accession>
<feature type="binding site" evidence="7">
    <location>
        <position position="99"/>
    </location>
    <ligand>
        <name>Mg(2+)</name>
        <dbReference type="ChEBI" id="CHEBI:18420"/>
        <label>3</label>
    </ligand>
</feature>
<evidence type="ECO:0000256" key="5">
    <source>
        <dbReference type="ARBA" id="ARBA00022842"/>
    </source>
</evidence>
<evidence type="ECO:0000256" key="7">
    <source>
        <dbReference type="HAMAP-Rule" id="MF_00209"/>
    </source>
</evidence>
<feature type="binding site" evidence="7">
    <location>
        <position position="57"/>
    </location>
    <ligand>
        <name>substrate</name>
    </ligand>
</feature>
<evidence type="ECO:0000256" key="3">
    <source>
        <dbReference type="ARBA" id="ARBA00022723"/>
    </source>
</evidence>
<organism evidence="8">
    <name type="scientific">uncultured Rubrobacteraceae bacterium</name>
    <dbReference type="NCBI Taxonomy" id="349277"/>
    <lineage>
        <taxon>Bacteria</taxon>
        <taxon>Bacillati</taxon>
        <taxon>Actinomycetota</taxon>
        <taxon>Rubrobacteria</taxon>
        <taxon>Rubrobacterales</taxon>
        <taxon>Rubrobacteraceae</taxon>
        <taxon>environmental samples</taxon>
    </lineage>
</organism>
<feature type="binding site" evidence="7">
    <location>
        <position position="23"/>
    </location>
    <ligand>
        <name>Mg(2+)</name>
        <dbReference type="ChEBI" id="CHEBI:18420"/>
        <label>2</label>
    </ligand>
</feature>
<evidence type="ECO:0000256" key="4">
    <source>
        <dbReference type="ARBA" id="ARBA00022801"/>
    </source>
</evidence>
<dbReference type="FunFam" id="3.90.80.10:FF:000003">
    <property type="entry name" value="Inorganic pyrophosphatase"/>
    <property type="match status" value="1"/>
</dbReference>
<dbReference type="GO" id="GO:0000287">
    <property type="term" value="F:magnesium ion binding"/>
    <property type="evidence" value="ECO:0007669"/>
    <property type="project" value="UniProtKB-UniRule"/>
</dbReference>
<gene>
    <name evidence="7" type="primary">ppa</name>
    <name evidence="8" type="ORF">AVDCRST_MAG78-3236</name>
</gene>
<feature type="binding site" evidence="7">
    <location>
        <position position="72"/>
    </location>
    <ligand>
        <name>Mg(2+)</name>
        <dbReference type="ChEBI" id="CHEBI:18420"/>
        <label>2</label>
    </ligand>
</feature>
<proteinExistence type="inferred from homology"/>
<evidence type="ECO:0000313" key="8">
    <source>
        <dbReference type="EMBL" id="CAA9449636.1"/>
    </source>
</evidence>
<keyword evidence="3 7" id="KW-0479">Metal-binding</keyword>
<dbReference type="SUPFAM" id="SSF50324">
    <property type="entry name" value="Inorganic pyrophosphatase"/>
    <property type="match status" value="1"/>
</dbReference>
<dbReference type="CDD" id="cd00412">
    <property type="entry name" value="pyrophosphatase"/>
    <property type="match status" value="1"/>
</dbReference>
<dbReference type="EMBL" id="CADCVB010000217">
    <property type="protein sequence ID" value="CAA9449636.1"/>
    <property type="molecule type" value="Genomic_DNA"/>
</dbReference>